<proteinExistence type="inferred from homology"/>
<evidence type="ECO:0000256" key="2">
    <source>
        <dbReference type="ARBA" id="ARBA00022448"/>
    </source>
</evidence>
<gene>
    <name evidence="9" type="ORF">ACFSKW_35895</name>
</gene>
<feature type="transmembrane region" description="Helical" evidence="7">
    <location>
        <begin position="104"/>
        <end position="125"/>
    </location>
</feature>
<keyword evidence="5 7" id="KW-1133">Transmembrane helix</keyword>
<evidence type="ECO:0000256" key="1">
    <source>
        <dbReference type="ARBA" id="ARBA00004651"/>
    </source>
</evidence>
<feature type="transmembrane region" description="Helical" evidence="7">
    <location>
        <begin position="137"/>
        <end position="158"/>
    </location>
</feature>
<evidence type="ECO:0000259" key="8">
    <source>
        <dbReference type="PROSITE" id="PS50928"/>
    </source>
</evidence>
<name>A0ABW4T7D9_9ACTN</name>
<dbReference type="EMBL" id="JBHUFV010000052">
    <property type="protein sequence ID" value="MFD1936867.1"/>
    <property type="molecule type" value="Genomic_DNA"/>
</dbReference>
<sequence>MSRSEHVVRRLGFALVTVWIAATINFVIFRLAPGDASSQYEACSTCSASFREHLREELGLNRSLPEQYLLYLQGLLRGDLGTSFQTRQPVWDQLATPLLNTLPMVLAGMTAGLLLGLLTGIVSAWRRGTAADWAPVSASLFLSALPIQWVALVLLLLFGDVLPAVGVSDPYLRFRDPSWWDMVADRSAHMILPAAAIGLVWWGIWALIVRSSLLDSLGEDFILTARAKGLPSWRIMNRYALRNSLPPVVTLICLNAGYLVAGALLVETVFSYPGIGLELYQAVRNRDYPMLQGGFLLLTVAIVLANLISDLLHQRLDPRVTA</sequence>
<evidence type="ECO:0000256" key="7">
    <source>
        <dbReference type="RuleBase" id="RU363032"/>
    </source>
</evidence>
<feature type="transmembrane region" description="Helical" evidence="7">
    <location>
        <begin position="190"/>
        <end position="209"/>
    </location>
</feature>
<keyword evidence="3" id="KW-1003">Cell membrane</keyword>
<feature type="transmembrane region" description="Helical" evidence="7">
    <location>
        <begin position="290"/>
        <end position="309"/>
    </location>
</feature>
<dbReference type="PANTHER" id="PTHR43163">
    <property type="entry name" value="DIPEPTIDE TRANSPORT SYSTEM PERMEASE PROTEIN DPPB-RELATED"/>
    <property type="match status" value="1"/>
</dbReference>
<evidence type="ECO:0000256" key="3">
    <source>
        <dbReference type="ARBA" id="ARBA00022475"/>
    </source>
</evidence>
<dbReference type="PROSITE" id="PS50928">
    <property type="entry name" value="ABC_TM1"/>
    <property type="match status" value="1"/>
</dbReference>
<keyword evidence="4 7" id="KW-0812">Transmembrane</keyword>
<comment type="similarity">
    <text evidence="7">Belongs to the binding-protein-dependent transport system permease family.</text>
</comment>
<evidence type="ECO:0000256" key="4">
    <source>
        <dbReference type="ARBA" id="ARBA00022692"/>
    </source>
</evidence>
<comment type="subcellular location">
    <subcellularLocation>
        <location evidence="1 7">Cell membrane</location>
        <topology evidence="1 7">Multi-pass membrane protein</topology>
    </subcellularLocation>
</comment>
<dbReference type="InterPro" id="IPR045621">
    <property type="entry name" value="BPD_transp_1_N"/>
</dbReference>
<dbReference type="PANTHER" id="PTHR43163:SF9">
    <property type="entry name" value="ABC TRANSPORTER PERMEASE PROTEIN"/>
    <property type="match status" value="1"/>
</dbReference>
<feature type="domain" description="ABC transmembrane type-1" evidence="8">
    <location>
        <begin position="98"/>
        <end position="309"/>
    </location>
</feature>
<protein>
    <submittedName>
        <fullName evidence="9">ABC transporter permease</fullName>
    </submittedName>
</protein>
<reference evidence="10" key="1">
    <citation type="journal article" date="2019" name="Int. J. Syst. Evol. Microbiol.">
        <title>The Global Catalogue of Microorganisms (GCM) 10K type strain sequencing project: providing services to taxonomists for standard genome sequencing and annotation.</title>
        <authorList>
            <consortium name="The Broad Institute Genomics Platform"/>
            <consortium name="The Broad Institute Genome Sequencing Center for Infectious Disease"/>
            <person name="Wu L."/>
            <person name="Ma J."/>
        </authorList>
    </citation>
    <scope>NUCLEOTIDE SEQUENCE [LARGE SCALE GENOMIC DNA]</scope>
    <source>
        <strain evidence="10">ICMP 6774ER</strain>
    </source>
</reference>
<dbReference type="RefSeq" id="WP_379577528.1">
    <property type="nucleotide sequence ID" value="NZ_JBHUFV010000052.1"/>
</dbReference>
<evidence type="ECO:0000256" key="6">
    <source>
        <dbReference type="ARBA" id="ARBA00023136"/>
    </source>
</evidence>
<organism evidence="9 10">
    <name type="scientific">Nonomuraea mangrovi</name>
    <dbReference type="NCBI Taxonomy" id="2316207"/>
    <lineage>
        <taxon>Bacteria</taxon>
        <taxon>Bacillati</taxon>
        <taxon>Actinomycetota</taxon>
        <taxon>Actinomycetes</taxon>
        <taxon>Streptosporangiales</taxon>
        <taxon>Streptosporangiaceae</taxon>
        <taxon>Nonomuraea</taxon>
    </lineage>
</organism>
<keyword evidence="2 7" id="KW-0813">Transport</keyword>
<accession>A0ABW4T7D9</accession>
<comment type="caution">
    <text evidence="9">The sequence shown here is derived from an EMBL/GenBank/DDBJ whole genome shotgun (WGS) entry which is preliminary data.</text>
</comment>
<dbReference type="CDD" id="cd06261">
    <property type="entry name" value="TM_PBP2"/>
    <property type="match status" value="1"/>
</dbReference>
<dbReference type="Pfam" id="PF19300">
    <property type="entry name" value="BPD_transp_1_N"/>
    <property type="match status" value="1"/>
</dbReference>
<feature type="transmembrane region" description="Helical" evidence="7">
    <location>
        <begin position="248"/>
        <end position="270"/>
    </location>
</feature>
<feature type="transmembrane region" description="Helical" evidence="7">
    <location>
        <begin position="12"/>
        <end position="32"/>
    </location>
</feature>
<keyword evidence="6 7" id="KW-0472">Membrane</keyword>
<keyword evidence="10" id="KW-1185">Reference proteome</keyword>
<dbReference type="SUPFAM" id="SSF161098">
    <property type="entry name" value="MetI-like"/>
    <property type="match status" value="1"/>
</dbReference>
<dbReference type="InterPro" id="IPR035906">
    <property type="entry name" value="MetI-like_sf"/>
</dbReference>
<dbReference type="Pfam" id="PF00528">
    <property type="entry name" value="BPD_transp_1"/>
    <property type="match status" value="1"/>
</dbReference>
<dbReference type="Proteomes" id="UP001597368">
    <property type="component" value="Unassembled WGS sequence"/>
</dbReference>
<dbReference type="InterPro" id="IPR000515">
    <property type="entry name" value="MetI-like"/>
</dbReference>
<dbReference type="Gene3D" id="1.10.3720.10">
    <property type="entry name" value="MetI-like"/>
    <property type="match status" value="1"/>
</dbReference>
<evidence type="ECO:0000313" key="10">
    <source>
        <dbReference type="Proteomes" id="UP001597368"/>
    </source>
</evidence>
<evidence type="ECO:0000313" key="9">
    <source>
        <dbReference type="EMBL" id="MFD1936867.1"/>
    </source>
</evidence>
<evidence type="ECO:0000256" key="5">
    <source>
        <dbReference type="ARBA" id="ARBA00022989"/>
    </source>
</evidence>